<sequence>MILHTNTKGEGEIIIFLHSGLQTGDEDFTDQAEYLKDMYKVVRPDLRGHGKSYCSDFTNYFEECAKDLKETLDHFGYTSVHIAGASIGALIGILFSKTYPDYVKSLTVSGILAEKPHNWQELHHQEVAAQREMLRDEKMIQYFNQLHDSNWRELIYLARDVDWYPFIHTENFKAVKSVPVLYIAGEGNVAEVEGAAKYSQEEHVHVSILPFAGHLVHQDQSELYTTVVEKFLSRL</sequence>
<protein>
    <submittedName>
        <fullName evidence="2">Alpha/beta hydrolase</fullName>
    </submittedName>
</protein>
<feature type="domain" description="AB hydrolase-1" evidence="1">
    <location>
        <begin position="13"/>
        <end position="121"/>
    </location>
</feature>
<keyword evidence="3" id="KW-1185">Reference proteome</keyword>
<organism evidence="2 3">
    <name type="scientific">Halobacillus yeomjeoni</name>
    <dbReference type="NCBI Taxonomy" id="311194"/>
    <lineage>
        <taxon>Bacteria</taxon>
        <taxon>Bacillati</taxon>
        <taxon>Bacillota</taxon>
        <taxon>Bacilli</taxon>
        <taxon>Bacillales</taxon>
        <taxon>Bacillaceae</taxon>
        <taxon>Halobacillus</taxon>
    </lineage>
</organism>
<evidence type="ECO:0000313" key="2">
    <source>
        <dbReference type="EMBL" id="MBH0230417.1"/>
    </source>
</evidence>
<accession>A0A931HV92</accession>
<dbReference type="Proteomes" id="UP000614490">
    <property type="component" value="Unassembled WGS sequence"/>
</dbReference>
<comment type="caution">
    <text evidence="2">The sequence shown here is derived from an EMBL/GenBank/DDBJ whole genome shotgun (WGS) entry which is preliminary data.</text>
</comment>
<dbReference type="PANTHER" id="PTHR43798:SF33">
    <property type="entry name" value="HYDROLASE, PUTATIVE (AFU_ORTHOLOGUE AFUA_2G14860)-RELATED"/>
    <property type="match status" value="1"/>
</dbReference>
<dbReference type="AlphaFoldDB" id="A0A931HV92"/>
<dbReference type="InterPro" id="IPR000073">
    <property type="entry name" value="AB_hydrolase_1"/>
</dbReference>
<dbReference type="InterPro" id="IPR029058">
    <property type="entry name" value="AB_hydrolase_fold"/>
</dbReference>
<evidence type="ECO:0000259" key="1">
    <source>
        <dbReference type="Pfam" id="PF00561"/>
    </source>
</evidence>
<dbReference type="GO" id="GO:0016020">
    <property type="term" value="C:membrane"/>
    <property type="evidence" value="ECO:0007669"/>
    <property type="project" value="TreeGrafter"/>
</dbReference>
<name>A0A931HV92_9BACI</name>
<keyword evidence="2" id="KW-0378">Hydrolase</keyword>
<dbReference type="InterPro" id="IPR050266">
    <property type="entry name" value="AB_hydrolase_sf"/>
</dbReference>
<gene>
    <name evidence="2" type="ORF">H0267_09360</name>
</gene>
<dbReference type="GO" id="GO:0016787">
    <property type="term" value="F:hydrolase activity"/>
    <property type="evidence" value="ECO:0007669"/>
    <property type="project" value="UniProtKB-KW"/>
</dbReference>
<reference evidence="2 3" key="1">
    <citation type="journal article" date="2005" name="Int. J. Syst. Evol. Microbiol.">
        <title>Halobacillus yeomjeoni sp. nov., isolated from a marine solar saltern in Korea.</title>
        <authorList>
            <person name="Yoon J.H."/>
            <person name="Kang S.J."/>
            <person name="Lee C.H."/>
            <person name="Oh H.W."/>
            <person name="Oh T.K."/>
        </authorList>
    </citation>
    <scope>NUCLEOTIDE SEQUENCE [LARGE SCALE GENOMIC DNA]</scope>
    <source>
        <strain evidence="2 3">KCTC 3957</strain>
    </source>
</reference>
<dbReference type="PANTHER" id="PTHR43798">
    <property type="entry name" value="MONOACYLGLYCEROL LIPASE"/>
    <property type="match status" value="1"/>
</dbReference>
<proteinExistence type="predicted"/>
<dbReference type="Pfam" id="PF00561">
    <property type="entry name" value="Abhydrolase_1"/>
    <property type="match status" value="1"/>
</dbReference>
<dbReference type="SUPFAM" id="SSF53474">
    <property type="entry name" value="alpha/beta-Hydrolases"/>
    <property type="match status" value="1"/>
</dbReference>
<dbReference type="Gene3D" id="3.40.50.1820">
    <property type="entry name" value="alpha/beta hydrolase"/>
    <property type="match status" value="1"/>
</dbReference>
<dbReference type="EMBL" id="JADZSC010000002">
    <property type="protein sequence ID" value="MBH0230417.1"/>
    <property type="molecule type" value="Genomic_DNA"/>
</dbReference>
<evidence type="ECO:0000313" key="3">
    <source>
        <dbReference type="Proteomes" id="UP000614490"/>
    </source>
</evidence>
<dbReference type="RefSeq" id="WP_197317052.1">
    <property type="nucleotide sequence ID" value="NZ_JADZSC010000002.1"/>
</dbReference>